<feature type="region of interest" description="Disordered" evidence="12">
    <location>
        <begin position="441"/>
        <end position="490"/>
    </location>
</feature>
<keyword evidence="6 11" id="KW-0732">Signal</keyword>
<keyword evidence="14" id="KW-1185">Reference proteome</keyword>
<evidence type="ECO:0000256" key="1">
    <source>
        <dbReference type="ARBA" id="ARBA00004609"/>
    </source>
</evidence>
<dbReference type="GO" id="GO:0042124">
    <property type="term" value="F:1,3-beta-glucanosyltransferase activity"/>
    <property type="evidence" value="ECO:0007669"/>
    <property type="project" value="TreeGrafter"/>
</dbReference>
<evidence type="ECO:0000256" key="8">
    <source>
        <dbReference type="ARBA" id="ARBA00023180"/>
    </source>
</evidence>
<evidence type="ECO:0000256" key="10">
    <source>
        <dbReference type="ARBA" id="ARBA00025026"/>
    </source>
</evidence>
<evidence type="ECO:0000256" key="12">
    <source>
        <dbReference type="SAM" id="MobiDB-lite"/>
    </source>
</evidence>
<feature type="chain" id="PRO_5005117483" description="1,3-beta-glucanosyltransferase" evidence="11">
    <location>
        <begin position="21"/>
        <end position="512"/>
    </location>
</feature>
<dbReference type="SUPFAM" id="SSF51445">
    <property type="entry name" value="(Trans)glycosidases"/>
    <property type="match status" value="1"/>
</dbReference>
<keyword evidence="5 11" id="KW-0808">Transferase</keyword>
<dbReference type="FunFam" id="3.20.20.80:FF:000032">
    <property type="entry name" value="1,3-beta-glucanosyltransferase"/>
    <property type="match status" value="1"/>
</dbReference>
<keyword evidence="8" id="KW-0325">Glycoprotein</keyword>
<evidence type="ECO:0000256" key="11">
    <source>
        <dbReference type="RuleBase" id="RU361209"/>
    </source>
</evidence>
<evidence type="ECO:0000256" key="9">
    <source>
        <dbReference type="ARBA" id="ARBA00023288"/>
    </source>
</evidence>
<evidence type="ECO:0000256" key="2">
    <source>
        <dbReference type="ARBA" id="ARBA00007528"/>
    </source>
</evidence>
<keyword evidence="4 11" id="KW-0336">GPI-anchor</keyword>
<evidence type="ECO:0000313" key="14">
    <source>
        <dbReference type="Proteomes" id="UP000034947"/>
    </source>
</evidence>
<dbReference type="InterPro" id="IPR017853">
    <property type="entry name" value="GH"/>
</dbReference>
<accession>A0A0F8WSD6</accession>
<dbReference type="PANTHER" id="PTHR31468:SF4">
    <property type="entry name" value="1,3-BETA-GLUCANOSYLTRANSFERASE GAS3-RELATED"/>
    <property type="match status" value="1"/>
</dbReference>
<sequence>MLTYARLFAALCALASTANAVTPLEIKGKDFVNSKTGDRFQILGVEDIRPYCFLEKAVVLIFVLLRNSYQPGGSSGFDGKSDPLTDPDACLRDAALMQRLGVNTIRIYNLAPGLNHDECVSIFNAAGIYMILDVNSPLYPGYIDRSAPWTTYTEYYFTQVFGVIESFKDYPNTLAFFAGNEVINEDSVEQVPQYIRAVQRDMKEYIAKHLTRSIPVGYSAADVRPILMDTLNYFMCEDEDSTTSSSDFFGLNSYSWCGKSSYTKSGYDVLTEDFRNASLPVFFSEYGCNAVKPRVFTEVEAIYGEDMTQAFSGGLVYEWTQEANEYGLVQINSNGTVTLLIDYDNLMTQYNKLDMSRIAASNATQTSVKPVTCSASLIQNSTFSTNFTLPAKPPGVQDMIDNGLTNITAGSLVSVKSQTIPTTIYDYNGQEITDIKLNVLSSDESNTPGSNPSGSTSSSGNSTSSSSSTSTSTSTTKGTSSGSDHNAGGKLHVPFMGLVTGAATMLAFFMML</sequence>
<name>A0A0F8WSD6_9EURO</name>
<dbReference type="AlphaFoldDB" id="A0A0F8WSD6"/>
<comment type="similarity">
    <text evidence="2 11">Belongs to the glycosyl hydrolase 72 family.</text>
</comment>
<comment type="caution">
    <text evidence="13">The sequence shown here is derived from an EMBL/GenBank/DDBJ whole genome shotgun (WGS) entry which is preliminary data.</text>
</comment>
<organism evidence="13 14">
    <name type="scientific">Aspergillus ochraceoroseus</name>
    <dbReference type="NCBI Taxonomy" id="138278"/>
    <lineage>
        <taxon>Eukaryota</taxon>
        <taxon>Fungi</taxon>
        <taxon>Dikarya</taxon>
        <taxon>Ascomycota</taxon>
        <taxon>Pezizomycotina</taxon>
        <taxon>Eurotiomycetes</taxon>
        <taxon>Eurotiomycetidae</taxon>
        <taxon>Eurotiales</taxon>
        <taxon>Aspergillaceae</taxon>
        <taxon>Aspergillus</taxon>
        <taxon>Aspergillus subgen. Nidulantes</taxon>
    </lineage>
</organism>
<dbReference type="GO" id="GO:0098552">
    <property type="term" value="C:side of membrane"/>
    <property type="evidence" value="ECO:0007669"/>
    <property type="project" value="UniProtKB-KW"/>
</dbReference>
<feature type="signal peptide" evidence="11">
    <location>
        <begin position="1"/>
        <end position="20"/>
    </location>
</feature>
<evidence type="ECO:0000313" key="13">
    <source>
        <dbReference type="EMBL" id="KKK20575.1"/>
    </source>
</evidence>
<dbReference type="InterPro" id="IPR004886">
    <property type="entry name" value="Glucanosyltransferase"/>
</dbReference>
<dbReference type="GO" id="GO:0031505">
    <property type="term" value="P:fungal-type cell wall organization"/>
    <property type="evidence" value="ECO:0007669"/>
    <property type="project" value="TreeGrafter"/>
</dbReference>
<dbReference type="GO" id="GO:0071970">
    <property type="term" value="P:fungal-type cell wall (1-&gt;3)-beta-D-glucan biosynthetic process"/>
    <property type="evidence" value="ECO:0007669"/>
    <property type="project" value="TreeGrafter"/>
</dbReference>
<dbReference type="EC" id="2.4.1.-" evidence="11"/>
<proteinExistence type="inferred from homology"/>
<dbReference type="OrthoDB" id="421038at2759"/>
<gene>
    <name evidence="13" type="ORF">AOCH_005182</name>
</gene>
<comment type="subcellular location">
    <subcellularLocation>
        <location evidence="1 11">Cell membrane</location>
        <topology evidence="1 11">Lipid-anchor</topology>
        <topology evidence="1 11">GPI-anchor</topology>
    </subcellularLocation>
</comment>
<dbReference type="PANTHER" id="PTHR31468">
    <property type="entry name" value="1,3-BETA-GLUCANOSYLTRANSFERASE GAS1"/>
    <property type="match status" value="1"/>
</dbReference>
<keyword evidence="7 11" id="KW-0472">Membrane</keyword>
<evidence type="ECO:0000256" key="5">
    <source>
        <dbReference type="ARBA" id="ARBA00022679"/>
    </source>
</evidence>
<reference evidence="13 14" key="1">
    <citation type="submission" date="2015-02" db="EMBL/GenBank/DDBJ databases">
        <title>Draft Genome Sequences of Two Closely-Related Aflatoxigenic Aspergillus Species Obtained from the Cote d'Ivoire.</title>
        <authorList>
            <person name="Moore G.G."/>
            <person name="Beltz S.B."/>
            <person name="Mack B.M."/>
        </authorList>
    </citation>
    <scope>NUCLEOTIDE SEQUENCE [LARGE SCALE GENOMIC DNA]</scope>
    <source>
        <strain evidence="13 14">SRRC1432</strain>
    </source>
</reference>
<dbReference type="EMBL" id="JYKN01001413">
    <property type="protein sequence ID" value="KKK20575.1"/>
    <property type="molecule type" value="Genomic_DNA"/>
</dbReference>
<protein>
    <recommendedName>
        <fullName evidence="11">1,3-beta-glucanosyltransferase</fullName>
        <ecNumber evidence="11">2.4.1.-</ecNumber>
    </recommendedName>
</protein>
<dbReference type="Pfam" id="PF03198">
    <property type="entry name" value="Glyco_hydro_72"/>
    <property type="match status" value="1"/>
</dbReference>
<dbReference type="Proteomes" id="UP000034947">
    <property type="component" value="Unassembled WGS sequence"/>
</dbReference>
<keyword evidence="3" id="KW-1003">Cell membrane</keyword>
<evidence type="ECO:0000256" key="4">
    <source>
        <dbReference type="ARBA" id="ARBA00022622"/>
    </source>
</evidence>
<feature type="compositionally biased region" description="Low complexity" evidence="12">
    <location>
        <begin position="445"/>
        <end position="483"/>
    </location>
</feature>
<dbReference type="VEuPathDB" id="FungiDB:P175DRAFT_0499769"/>
<evidence type="ECO:0000256" key="3">
    <source>
        <dbReference type="ARBA" id="ARBA00022475"/>
    </source>
</evidence>
<evidence type="ECO:0000256" key="7">
    <source>
        <dbReference type="ARBA" id="ARBA00023136"/>
    </source>
</evidence>
<keyword evidence="9 11" id="KW-0449">Lipoprotein</keyword>
<dbReference type="Gene3D" id="3.20.20.80">
    <property type="entry name" value="Glycosidases"/>
    <property type="match status" value="1"/>
</dbReference>
<evidence type="ECO:0000256" key="6">
    <source>
        <dbReference type="ARBA" id="ARBA00022729"/>
    </source>
</evidence>
<dbReference type="GO" id="GO:0005886">
    <property type="term" value="C:plasma membrane"/>
    <property type="evidence" value="ECO:0007669"/>
    <property type="project" value="UniProtKB-SubCell"/>
</dbReference>
<comment type="function">
    <text evidence="10">Splits internally a 1,3-beta-glucan molecule and transfers the newly generated reducing end (the donor) to the non-reducing end of another 1,3-beta-glucan molecule (the acceptor) forming a 1,3-beta linkage, resulting in the elongation of 1,3-beta-glucan chains in the cell wall. Involved in cell wall morphogenesis.</text>
</comment>